<dbReference type="Proteomes" id="UP001501414">
    <property type="component" value="Unassembled WGS sequence"/>
</dbReference>
<evidence type="ECO:0000256" key="1">
    <source>
        <dbReference type="SAM" id="MobiDB-lite"/>
    </source>
</evidence>
<protein>
    <recommendedName>
        <fullName evidence="5">LapA family protein</fullName>
    </recommendedName>
</protein>
<dbReference type="EMBL" id="BAAAJK010000066">
    <property type="protein sequence ID" value="GAA1403884.1"/>
    <property type="molecule type" value="Genomic_DNA"/>
</dbReference>
<comment type="caution">
    <text evidence="3">The sequence shown here is derived from an EMBL/GenBank/DDBJ whole genome shotgun (WGS) entry which is preliminary data.</text>
</comment>
<keyword evidence="2" id="KW-1133">Transmembrane helix</keyword>
<feature type="region of interest" description="Disordered" evidence="1">
    <location>
        <begin position="52"/>
        <end position="72"/>
    </location>
</feature>
<name>A0ABN1YCC3_9PSEU</name>
<reference evidence="3 4" key="1">
    <citation type="journal article" date="2019" name="Int. J. Syst. Evol. Microbiol.">
        <title>The Global Catalogue of Microorganisms (GCM) 10K type strain sequencing project: providing services to taxonomists for standard genome sequencing and annotation.</title>
        <authorList>
            <consortium name="The Broad Institute Genomics Platform"/>
            <consortium name="The Broad Institute Genome Sequencing Center for Infectious Disease"/>
            <person name="Wu L."/>
            <person name="Ma J."/>
        </authorList>
    </citation>
    <scope>NUCLEOTIDE SEQUENCE [LARGE SCALE GENOMIC DNA]</scope>
    <source>
        <strain evidence="3 4">JCM 11896</strain>
    </source>
</reference>
<dbReference type="RefSeq" id="WP_344030622.1">
    <property type="nucleotide sequence ID" value="NZ_BAAAJK010000066.1"/>
</dbReference>
<keyword evidence="2" id="KW-0472">Membrane</keyword>
<evidence type="ECO:0000313" key="3">
    <source>
        <dbReference type="EMBL" id="GAA1403884.1"/>
    </source>
</evidence>
<keyword evidence="4" id="KW-1185">Reference proteome</keyword>
<feature type="transmembrane region" description="Helical" evidence="2">
    <location>
        <begin position="6"/>
        <end position="23"/>
    </location>
</feature>
<organism evidence="3 4">
    <name type="scientific">Pseudonocardia kongjuensis</name>
    <dbReference type="NCBI Taxonomy" id="102227"/>
    <lineage>
        <taxon>Bacteria</taxon>
        <taxon>Bacillati</taxon>
        <taxon>Actinomycetota</taxon>
        <taxon>Actinomycetes</taxon>
        <taxon>Pseudonocardiales</taxon>
        <taxon>Pseudonocardiaceae</taxon>
        <taxon>Pseudonocardia</taxon>
    </lineage>
</organism>
<proteinExistence type="predicted"/>
<gene>
    <name evidence="3" type="ORF">GCM10009613_65590</name>
</gene>
<evidence type="ECO:0000256" key="2">
    <source>
        <dbReference type="SAM" id="Phobius"/>
    </source>
</evidence>
<sequence length="72" mass="8257">MLEIVITAGLTWQIGFVAGWIFAEKANGRTNFRARWDQQERRHERERTALLSALAEQEEDDSTTVGTEVRHG</sequence>
<evidence type="ECO:0000313" key="4">
    <source>
        <dbReference type="Proteomes" id="UP001501414"/>
    </source>
</evidence>
<evidence type="ECO:0008006" key="5">
    <source>
        <dbReference type="Google" id="ProtNLM"/>
    </source>
</evidence>
<accession>A0ABN1YCC3</accession>
<keyword evidence="2" id="KW-0812">Transmembrane</keyword>